<dbReference type="EMBL" id="CP126980">
    <property type="protein sequence ID" value="WIM99594.1"/>
    <property type="molecule type" value="Genomic_DNA"/>
</dbReference>
<reference evidence="2 3" key="1">
    <citation type="submission" date="2023-06" db="EMBL/GenBank/DDBJ databases">
        <authorList>
            <person name="Yushchuk O."/>
            <person name="Binda E."/>
            <person name="Ruckert-Reed C."/>
            <person name="Fedorenko V."/>
            <person name="Kalinowski J."/>
            <person name="Marinelli F."/>
        </authorList>
    </citation>
    <scope>NUCLEOTIDE SEQUENCE [LARGE SCALE GENOMIC DNA]</scope>
    <source>
        <strain evidence="2 3">NRRL 3884</strain>
    </source>
</reference>
<dbReference type="Pfam" id="PF01869">
    <property type="entry name" value="BcrAD_BadFG"/>
    <property type="match status" value="1"/>
</dbReference>
<protein>
    <submittedName>
        <fullName evidence="2">BadF/BadG/BcrA/BcrD ATPase family protein</fullName>
    </submittedName>
</protein>
<dbReference type="PANTHER" id="PTHR43190">
    <property type="entry name" value="N-ACETYL-D-GLUCOSAMINE KINASE"/>
    <property type="match status" value="1"/>
</dbReference>
<name>A0ABY8WP01_9ACTN</name>
<feature type="domain" description="ATPase BadF/BadG/BcrA/BcrD type" evidence="1">
    <location>
        <begin position="7"/>
        <end position="297"/>
    </location>
</feature>
<evidence type="ECO:0000313" key="3">
    <source>
        <dbReference type="Proteomes" id="UP001240150"/>
    </source>
</evidence>
<dbReference type="Gene3D" id="3.30.420.40">
    <property type="match status" value="2"/>
</dbReference>
<dbReference type="PANTHER" id="PTHR43190:SF3">
    <property type="entry name" value="N-ACETYL-D-GLUCOSAMINE KINASE"/>
    <property type="match status" value="1"/>
</dbReference>
<dbReference type="RefSeq" id="WP_284921032.1">
    <property type="nucleotide sequence ID" value="NZ_CP126980.1"/>
</dbReference>
<organism evidence="2 3">
    <name type="scientific">Actinoplanes oblitus</name>
    <dbReference type="NCBI Taxonomy" id="3040509"/>
    <lineage>
        <taxon>Bacteria</taxon>
        <taxon>Bacillati</taxon>
        <taxon>Actinomycetota</taxon>
        <taxon>Actinomycetes</taxon>
        <taxon>Micromonosporales</taxon>
        <taxon>Micromonosporaceae</taxon>
        <taxon>Actinoplanes</taxon>
    </lineage>
</organism>
<evidence type="ECO:0000259" key="1">
    <source>
        <dbReference type="Pfam" id="PF01869"/>
    </source>
</evidence>
<dbReference type="Proteomes" id="UP001240150">
    <property type="component" value="Chromosome"/>
</dbReference>
<evidence type="ECO:0000313" key="2">
    <source>
        <dbReference type="EMBL" id="WIM99594.1"/>
    </source>
</evidence>
<accession>A0ABY8WP01</accession>
<dbReference type="InterPro" id="IPR043129">
    <property type="entry name" value="ATPase_NBD"/>
</dbReference>
<dbReference type="SUPFAM" id="SSF53067">
    <property type="entry name" value="Actin-like ATPase domain"/>
    <property type="match status" value="2"/>
</dbReference>
<keyword evidence="3" id="KW-1185">Reference proteome</keyword>
<dbReference type="InterPro" id="IPR002731">
    <property type="entry name" value="ATPase_BadF"/>
</dbReference>
<sequence>MSAMVMGVDAGATTTRCVVATLDGVVVGRGTAGGANANSSGGEMSAALGLALAAALGTVDRTAVLGGILGAAGSAGAGRERFRAAARQAWQDAGLRGEMDTVTDLEVAFAAGSAEPDGVLLLAGTGALAARFWGGVLDRRCDGYGWLLGDEGSAVWIGIRALRAGLAALDGRGEATVLREVLPAYFSIEADRNEDVAQALLARAFAVPPAELGRLAPLTGEAAERGDPVATAICARAAEKLLHTYDTIGPARNTVIAGSVLLNPGPVSRAVRAGLLARTATPPRPALDGAAGAAALAIGRLTGAPVPPVMHARLTGSTHDPNRE</sequence>
<dbReference type="InterPro" id="IPR052519">
    <property type="entry name" value="Euk-type_GlcNAc_Kinase"/>
</dbReference>
<gene>
    <name evidence="2" type="ORF">ACTOB_003253</name>
</gene>
<proteinExistence type="predicted"/>